<name>A0A7X6RS24_9ACTN</name>
<reference evidence="1 2" key="1">
    <citation type="submission" date="2020-04" db="EMBL/GenBank/DDBJ databases">
        <title>MicrobeNet Type strains.</title>
        <authorList>
            <person name="Nicholson A.C."/>
        </authorList>
    </citation>
    <scope>NUCLEOTIDE SEQUENCE [LARGE SCALE GENOMIC DNA]</scope>
    <source>
        <strain evidence="1 2">ATCC 23612</strain>
    </source>
</reference>
<dbReference type="EMBL" id="JAAXPG010000019">
    <property type="protein sequence ID" value="NKY99877.1"/>
    <property type="molecule type" value="Genomic_DNA"/>
</dbReference>
<dbReference type="RefSeq" id="WP_168444072.1">
    <property type="nucleotide sequence ID" value="NZ_JAAXPG010000019.1"/>
</dbReference>
<comment type="caution">
    <text evidence="1">The sequence shown here is derived from an EMBL/GenBank/DDBJ whole genome shotgun (WGS) entry which is preliminary data.</text>
</comment>
<dbReference type="InterPro" id="IPR043519">
    <property type="entry name" value="NT_sf"/>
</dbReference>
<evidence type="ECO:0000313" key="1">
    <source>
        <dbReference type="EMBL" id="NKY99877.1"/>
    </source>
</evidence>
<gene>
    <name evidence="1" type="ORF">HGB44_19715</name>
</gene>
<organism evidence="1 2">
    <name type="scientific">Nocardiopsis alborubida</name>
    <dbReference type="NCBI Taxonomy" id="146802"/>
    <lineage>
        <taxon>Bacteria</taxon>
        <taxon>Bacillati</taxon>
        <taxon>Actinomycetota</taxon>
        <taxon>Actinomycetes</taxon>
        <taxon>Streptosporangiales</taxon>
        <taxon>Nocardiopsidaceae</taxon>
        <taxon>Nocardiopsis</taxon>
    </lineage>
</organism>
<dbReference type="AlphaFoldDB" id="A0A7X6RS24"/>
<evidence type="ECO:0000313" key="2">
    <source>
        <dbReference type="Proteomes" id="UP000553209"/>
    </source>
</evidence>
<keyword evidence="2" id="KW-1185">Reference proteome</keyword>
<sequence>MDANPTRPLRDRQDLEAVLRTGFDLIRPVVPGLRHRLVGTAAARLQGVDLPVGDVDLLLSRREDVDAVAEALAGLECVAAPRWIEPSRQYFACYGLDGVGFSFSTVEQSCDDCGWECRGPGPWRHHVTVDVGGHRVDCVRLELRLVTEFLRDRPDRYRPILAHLGAHGADLGLLRRSMAVCGVPEEFAGRTRGLRAHGRR</sequence>
<protein>
    <submittedName>
        <fullName evidence="1">Uncharacterized protein</fullName>
    </submittedName>
</protein>
<proteinExistence type="predicted"/>
<dbReference type="SUPFAM" id="SSF81301">
    <property type="entry name" value="Nucleotidyltransferase"/>
    <property type="match status" value="1"/>
</dbReference>
<dbReference type="Proteomes" id="UP000553209">
    <property type="component" value="Unassembled WGS sequence"/>
</dbReference>
<dbReference type="Gene3D" id="3.30.460.40">
    <property type="match status" value="1"/>
</dbReference>
<accession>A0A7X6RS24</accession>